<dbReference type="Proteomes" id="UP000630142">
    <property type="component" value="Unassembled WGS sequence"/>
</dbReference>
<comment type="caution">
    <text evidence="17">The sequence shown here is derived from an EMBL/GenBank/DDBJ whole genome shotgun (WGS) entry which is preliminary data.</text>
</comment>
<evidence type="ECO:0000256" key="13">
    <source>
        <dbReference type="ARBA" id="ARBA00023237"/>
    </source>
</evidence>
<sequence length="836" mass="90574">MARECGTNKRLAAGLRAGIATAVAAAAIATSPIALSSRAFAQSNAQASFNIPAGPLNQTLALFGSQSGTQLSYEASIASGKTTSGASGAISREHALDQILRGTGLTYRFTGPHTVLISQPASSAGTILPDGSTVLEQIVIQGQGESAWGPADGLIARQSATGTKTDTPILETPQSISVISRAQLEQQGVQTVQGAVRYTPGVTADQQGPDTRRDYIMSRGFRSEVFQDGLRGPFAGIYTDARSEAYGLERVEVLRGPSSVLFGQNPPGGIVNLVSKRPTSEPLREVQIQTGSYGRAQTAFDFSGPIDEDGEFLYRLTGLGRLSDTQVDHVGDDRLFIAPAFTWKPDDDTTLTILGQYSHDKGGTVPQYLPALGTLYSNPNGAIPRNRFVGEPGFDGFERDFYSVGYNFEHRFDETFTFRQNLKYSKVDYTNNGYIFGLGLDNDLRTLRRFGGAGYRDTGVFGVDNQLEAKFDTGGLAHTLLFGLDYAKVNMDTALWSISQPAIDVYNPVYGSWNTSPSWTFGQKQSQNLTGVYLQDQVSLDKWRFTLSGRHDWADSRTTNKLSQEVTTTDDTAFTGRVGVNYLFDNGVTPYVSYATSFEPVSGTGWDGSPFKPTEGAQFEAGIKYEPVGFNGFFAVSAFQLDQQNVVTADLAHDCGSWNDPRCGSFDTQTGEVRVRGVEFEAKVGVTDDFDLIGSYTYLDARITKSNYSDEVGKTPTDTPTHQASLWGDYRVTEGAFAGLSVGAGVRYVGSRYGTSNNELDLPLYGTVSSKIPAVTLVDAAIRYDFGKLQPELDGLTLAVNATNLFNEKHVAGCQSERTCFYGPGRTVFATLNYRW</sequence>
<dbReference type="InterPro" id="IPR039426">
    <property type="entry name" value="TonB-dep_rcpt-like"/>
</dbReference>
<protein>
    <submittedName>
        <fullName evidence="17">TonB-dependent receptor</fullName>
    </submittedName>
</protein>
<evidence type="ECO:0000313" key="17">
    <source>
        <dbReference type="EMBL" id="GHD23756.1"/>
    </source>
</evidence>
<dbReference type="FunFam" id="2.170.130.10:FF:000001">
    <property type="entry name" value="Catecholate siderophore TonB-dependent receptor"/>
    <property type="match status" value="1"/>
</dbReference>
<dbReference type="Gene3D" id="3.55.50.30">
    <property type="match status" value="1"/>
</dbReference>
<keyword evidence="18" id="KW-1185">Reference proteome</keyword>
<dbReference type="InterPro" id="IPR000531">
    <property type="entry name" value="Beta-barrel_TonB"/>
</dbReference>
<comment type="subcellular location">
    <subcellularLocation>
        <location evidence="1 14">Cell outer membrane</location>
        <topology evidence="1 14">Multi-pass membrane protein</topology>
    </subcellularLocation>
</comment>
<keyword evidence="3 14" id="KW-0813">Transport</keyword>
<evidence type="ECO:0000256" key="1">
    <source>
        <dbReference type="ARBA" id="ARBA00004571"/>
    </source>
</evidence>
<evidence type="ECO:0000256" key="14">
    <source>
        <dbReference type="PROSITE-ProRule" id="PRU01360"/>
    </source>
</evidence>
<dbReference type="InterPro" id="IPR011662">
    <property type="entry name" value="Secretin/TonB_short_N"/>
</dbReference>
<evidence type="ECO:0000313" key="18">
    <source>
        <dbReference type="Proteomes" id="UP000630142"/>
    </source>
</evidence>
<evidence type="ECO:0000256" key="11">
    <source>
        <dbReference type="ARBA" id="ARBA00023136"/>
    </source>
</evidence>
<evidence type="ECO:0000256" key="2">
    <source>
        <dbReference type="ARBA" id="ARBA00009810"/>
    </source>
</evidence>
<keyword evidence="5" id="KW-0410">Iron transport</keyword>
<proteinExistence type="inferred from homology"/>
<dbReference type="GO" id="GO:0038023">
    <property type="term" value="F:signaling receptor activity"/>
    <property type="evidence" value="ECO:0007669"/>
    <property type="project" value="InterPro"/>
</dbReference>
<keyword evidence="4 14" id="KW-1134">Transmembrane beta strand</keyword>
<gene>
    <name evidence="17" type="ORF">GCM10016234_39250</name>
</gene>
<dbReference type="SMART" id="SM00965">
    <property type="entry name" value="STN"/>
    <property type="match status" value="1"/>
</dbReference>
<keyword evidence="10 15" id="KW-0798">TonB box</keyword>
<evidence type="ECO:0000256" key="6">
    <source>
        <dbReference type="ARBA" id="ARBA00022692"/>
    </source>
</evidence>
<dbReference type="EMBL" id="BMZQ01000006">
    <property type="protein sequence ID" value="GHD23756.1"/>
    <property type="molecule type" value="Genomic_DNA"/>
</dbReference>
<evidence type="ECO:0000256" key="5">
    <source>
        <dbReference type="ARBA" id="ARBA00022496"/>
    </source>
</evidence>
<keyword evidence="7" id="KW-0732">Signal</keyword>
<keyword evidence="12 17" id="KW-0675">Receptor</keyword>
<dbReference type="FunFam" id="2.40.170.20:FF:000005">
    <property type="entry name" value="TonB-dependent siderophore receptor"/>
    <property type="match status" value="1"/>
</dbReference>
<dbReference type="GO" id="GO:0015891">
    <property type="term" value="P:siderophore transport"/>
    <property type="evidence" value="ECO:0007669"/>
    <property type="project" value="InterPro"/>
</dbReference>
<evidence type="ECO:0000256" key="7">
    <source>
        <dbReference type="ARBA" id="ARBA00022729"/>
    </source>
</evidence>
<dbReference type="CDD" id="cd01347">
    <property type="entry name" value="ligand_gated_channel"/>
    <property type="match status" value="1"/>
</dbReference>
<accession>A0A8J3DZD5</accession>
<dbReference type="PANTHER" id="PTHR32552:SF68">
    <property type="entry name" value="FERRICHROME OUTER MEMBRANE TRANSPORTER_PHAGE RECEPTOR"/>
    <property type="match status" value="1"/>
</dbReference>
<evidence type="ECO:0000256" key="4">
    <source>
        <dbReference type="ARBA" id="ARBA00022452"/>
    </source>
</evidence>
<dbReference type="InterPro" id="IPR036942">
    <property type="entry name" value="Beta-barrel_TonB_sf"/>
</dbReference>
<dbReference type="GO" id="GO:0009279">
    <property type="term" value="C:cell outer membrane"/>
    <property type="evidence" value="ECO:0007669"/>
    <property type="project" value="UniProtKB-SubCell"/>
</dbReference>
<dbReference type="Pfam" id="PF00593">
    <property type="entry name" value="TonB_dep_Rec_b-barrel"/>
    <property type="match status" value="1"/>
</dbReference>
<dbReference type="Gene3D" id="2.170.130.10">
    <property type="entry name" value="TonB-dependent receptor, plug domain"/>
    <property type="match status" value="1"/>
</dbReference>
<keyword evidence="11 14" id="KW-0472">Membrane</keyword>
<evidence type="ECO:0000256" key="9">
    <source>
        <dbReference type="ARBA" id="ARBA00023065"/>
    </source>
</evidence>
<keyword evidence="6 14" id="KW-0812">Transmembrane</keyword>
<dbReference type="InterPro" id="IPR012910">
    <property type="entry name" value="Plug_dom"/>
</dbReference>
<dbReference type="PROSITE" id="PS52016">
    <property type="entry name" value="TONB_DEPENDENT_REC_3"/>
    <property type="match status" value="1"/>
</dbReference>
<dbReference type="NCBIfam" id="TIGR01783">
    <property type="entry name" value="TonB-siderophor"/>
    <property type="match status" value="1"/>
</dbReference>
<dbReference type="PANTHER" id="PTHR32552">
    <property type="entry name" value="FERRICHROME IRON RECEPTOR-RELATED"/>
    <property type="match status" value="1"/>
</dbReference>
<dbReference type="AlphaFoldDB" id="A0A8J3DZD5"/>
<reference evidence="17" key="1">
    <citation type="journal article" date="2014" name="Int. J. Syst. Evol. Microbiol.">
        <title>Complete genome sequence of Corynebacterium casei LMG S-19264T (=DSM 44701T), isolated from a smear-ripened cheese.</title>
        <authorList>
            <consortium name="US DOE Joint Genome Institute (JGI-PGF)"/>
            <person name="Walter F."/>
            <person name="Albersmeier A."/>
            <person name="Kalinowski J."/>
            <person name="Ruckert C."/>
        </authorList>
    </citation>
    <scope>NUCLEOTIDE SEQUENCE</scope>
    <source>
        <strain evidence="17">KCTC 42249</strain>
    </source>
</reference>
<comment type="similarity">
    <text evidence="2 14 15">Belongs to the TonB-dependent receptor family.</text>
</comment>
<dbReference type="Gene3D" id="2.40.170.20">
    <property type="entry name" value="TonB-dependent receptor, beta-barrel domain"/>
    <property type="match status" value="1"/>
</dbReference>
<dbReference type="InterPro" id="IPR037066">
    <property type="entry name" value="Plug_dom_sf"/>
</dbReference>
<evidence type="ECO:0000256" key="10">
    <source>
        <dbReference type="ARBA" id="ARBA00023077"/>
    </source>
</evidence>
<evidence type="ECO:0000259" key="16">
    <source>
        <dbReference type="SMART" id="SM00965"/>
    </source>
</evidence>
<keyword evidence="13 14" id="KW-0998">Cell outer membrane</keyword>
<dbReference type="Pfam" id="PF07715">
    <property type="entry name" value="Plug"/>
    <property type="match status" value="1"/>
</dbReference>
<evidence type="ECO:0000256" key="3">
    <source>
        <dbReference type="ARBA" id="ARBA00022448"/>
    </source>
</evidence>
<organism evidence="17 18">
    <name type="scientific">Tianweitania populi</name>
    <dbReference type="NCBI Taxonomy" id="1607949"/>
    <lineage>
        <taxon>Bacteria</taxon>
        <taxon>Pseudomonadati</taxon>
        <taxon>Pseudomonadota</taxon>
        <taxon>Alphaproteobacteria</taxon>
        <taxon>Hyphomicrobiales</taxon>
        <taxon>Phyllobacteriaceae</taxon>
        <taxon>Tianweitania</taxon>
    </lineage>
</organism>
<evidence type="ECO:0000256" key="8">
    <source>
        <dbReference type="ARBA" id="ARBA00023004"/>
    </source>
</evidence>
<dbReference type="RefSeq" id="WP_244641615.1">
    <property type="nucleotide sequence ID" value="NZ_BMZQ01000006.1"/>
</dbReference>
<feature type="domain" description="Secretin/TonB short N-terminal" evidence="16">
    <location>
        <begin position="69"/>
        <end position="120"/>
    </location>
</feature>
<name>A0A8J3DZD5_9HYPH</name>
<keyword evidence="8" id="KW-0408">Iron</keyword>
<dbReference type="InterPro" id="IPR010105">
    <property type="entry name" value="TonB_sidphr_rcpt"/>
</dbReference>
<evidence type="ECO:0000256" key="15">
    <source>
        <dbReference type="RuleBase" id="RU003357"/>
    </source>
</evidence>
<evidence type="ECO:0000256" key="12">
    <source>
        <dbReference type="ARBA" id="ARBA00023170"/>
    </source>
</evidence>
<dbReference type="GO" id="GO:0015344">
    <property type="term" value="F:siderophore uptake transmembrane transporter activity"/>
    <property type="evidence" value="ECO:0007669"/>
    <property type="project" value="TreeGrafter"/>
</dbReference>
<reference evidence="17" key="2">
    <citation type="submission" date="2020-09" db="EMBL/GenBank/DDBJ databases">
        <authorList>
            <person name="Sun Q."/>
            <person name="Kim S."/>
        </authorList>
    </citation>
    <scope>NUCLEOTIDE SEQUENCE</scope>
    <source>
        <strain evidence="17">KCTC 42249</strain>
    </source>
</reference>
<dbReference type="SUPFAM" id="SSF56935">
    <property type="entry name" value="Porins"/>
    <property type="match status" value="1"/>
</dbReference>
<keyword evidence="9" id="KW-0406">Ion transport</keyword>